<dbReference type="Gene3D" id="1.10.101.10">
    <property type="entry name" value="PGBD-like superfamily/PGBD"/>
    <property type="match status" value="1"/>
</dbReference>
<dbReference type="InterPro" id="IPR036365">
    <property type="entry name" value="PGBD-like_sf"/>
</dbReference>
<organism evidence="10 11">
    <name type="scientific">Microvenator marinus</name>
    <dbReference type="NCBI Taxonomy" id="2600177"/>
    <lineage>
        <taxon>Bacteria</taxon>
        <taxon>Deltaproteobacteria</taxon>
        <taxon>Bradymonadales</taxon>
        <taxon>Microvenatoraceae</taxon>
        <taxon>Microvenator</taxon>
    </lineage>
</organism>
<proteinExistence type="predicted"/>
<feature type="signal peptide" evidence="7">
    <location>
        <begin position="1"/>
        <end position="22"/>
    </location>
</feature>
<dbReference type="InterPro" id="IPR038063">
    <property type="entry name" value="Transpep_catalytic_dom"/>
</dbReference>
<dbReference type="GO" id="GO:0071555">
    <property type="term" value="P:cell wall organization"/>
    <property type="evidence" value="ECO:0007669"/>
    <property type="project" value="UniProtKB-KW"/>
</dbReference>
<evidence type="ECO:0000256" key="1">
    <source>
        <dbReference type="ARBA" id="ARBA00004752"/>
    </source>
</evidence>
<dbReference type="CDD" id="cd16913">
    <property type="entry name" value="YkuD_like"/>
    <property type="match status" value="2"/>
</dbReference>
<dbReference type="Pfam" id="PF03734">
    <property type="entry name" value="YkuD"/>
    <property type="match status" value="1"/>
</dbReference>
<dbReference type="PANTHER" id="PTHR41533">
    <property type="entry name" value="L,D-TRANSPEPTIDASE HI_1667-RELATED"/>
    <property type="match status" value="1"/>
</dbReference>
<dbReference type="RefSeq" id="WP_146960542.1">
    <property type="nucleotide sequence ID" value="NZ_CP042467.1"/>
</dbReference>
<dbReference type="UniPathway" id="UPA00219"/>
<dbReference type="AlphaFoldDB" id="A0A5B8XSZ0"/>
<feature type="compositionally biased region" description="Polar residues" evidence="6">
    <location>
        <begin position="558"/>
        <end position="574"/>
    </location>
</feature>
<sequence>MSFKKNTFRTLLWAAGFSLALAACEKPAPPVGPEVAQTFVTEWAPSLEQTLSDRTEGASIQADLKAVIEAAAEREKAKTTRDKPPYDQFVKEIYEELEYKPRLVVHGELTPRGEAIWGAIQEIEDHVLDPRNYPLAEISAAMEELKKHTGGEHESLAPTQEELAPLVQWVAEQPTDEFVVGPESHEKLTQELLDSPQGERLKKAMKEHEELGKKIAKSSSKVEYLLASALARYSHEMKHFQARKIFIHPREDDYYNDPEIKKSRPDKDKAPYLAGQIWRRAAAVAEAAHEPVAYTHREIRNTLNVVITSDDDPAAHVKSLEPQQPQYRPLLKEYKRYRGIVKAGGWPEVKAVKNLKPGSKSDTAKALKERLKIEGYFPENKAINDVYDADLEEAIKAYQETHQMPVTGKPHTMFWKSLNVPAERRLEQIRLNVQRWRDTNIRHEEDEVYVFINVADFHAEIWENQELARRHRVVVGNNDRVCDPETKECQNANRTPVPLAAYIDRAIYNPYWNVTPRIRKEEILPKVKKYVQAKYDKIKEKAAQQAMAPRISPLAPTEQTLTNSLGTGQAQPANDTLVGRPPVQAQPAQQPSQQPTQGFGPLSPDAAAPSSDPLAGLPYYNPETGEIDVSTTDPENVPGWYAENNYEVMYPGKSWEYVRMTPGAHNALGFVKIIFPNYYDVYLHDTNARALFGNDIRAYSHGCMRLQDPLGFSEWLLRRDNLYEKNNIPKILETGEYLPVFLERQIPVFVEYYTVRVDDNGRANFLADVYNYDDDPHLPPPPKKAVAAP</sequence>
<keyword evidence="2" id="KW-0808">Transferase</keyword>
<dbReference type="GO" id="GO:0009252">
    <property type="term" value="P:peptidoglycan biosynthetic process"/>
    <property type="evidence" value="ECO:0007669"/>
    <property type="project" value="UniProtKB-UniPathway"/>
</dbReference>
<dbReference type="SUPFAM" id="SSF47090">
    <property type="entry name" value="PGBD-like"/>
    <property type="match status" value="1"/>
</dbReference>
<comment type="pathway">
    <text evidence="1">Cell wall biogenesis; peptidoglycan biosynthesis.</text>
</comment>
<dbReference type="Pfam" id="PF01471">
    <property type="entry name" value="PG_binding_1"/>
    <property type="match status" value="1"/>
</dbReference>
<feature type="domain" description="Peptidoglycan binding-like" evidence="8">
    <location>
        <begin position="364"/>
        <end position="412"/>
    </location>
</feature>
<dbReference type="Proteomes" id="UP000321595">
    <property type="component" value="Chromosome"/>
</dbReference>
<evidence type="ECO:0000256" key="6">
    <source>
        <dbReference type="SAM" id="MobiDB-lite"/>
    </source>
</evidence>
<keyword evidence="7" id="KW-0732">Signal</keyword>
<dbReference type="PANTHER" id="PTHR41533:SF1">
    <property type="entry name" value="L,D-TRANSPEPTIDASE YCBB-RELATED"/>
    <property type="match status" value="1"/>
</dbReference>
<evidence type="ECO:0000313" key="11">
    <source>
        <dbReference type="Proteomes" id="UP000321595"/>
    </source>
</evidence>
<dbReference type="InterPro" id="IPR002477">
    <property type="entry name" value="Peptidoglycan-bd-like"/>
</dbReference>
<evidence type="ECO:0000256" key="7">
    <source>
        <dbReference type="SAM" id="SignalP"/>
    </source>
</evidence>
<dbReference type="SUPFAM" id="SSF141523">
    <property type="entry name" value="L,D-transpeptidase catalytic domain-like"/>
    <property type="match status" value="1"/>
</dbReference>
<keyword evidence="5" id="KW-0961">Cell wall biogenesis/degradation</keyword>
<name>A0A5B8XSZ0_9DELT</name>
<feature type="domain" description="L,D-TPase catalytic" evidence="9">
    <location>
        <begin position="448"/>
        <end position="719"/>
    </location>
</feature>
<keyword evidence="11" id="KW-1185">Reference proteome</keyword>
<dbReference type="PROSITE" id="PS51257">
    <property type="entry name" value="PROKAR_LIPOPROTEIN"/>
    <property type="match status" value="1"/>
</dbReference>
<evidence type="ECO:0000256" key="4">
    <source>
        <dbReference type="ARBA" id="ARBA00022984"/>
    </source>
</evidence>
<protein>
    <submittedName>
        <fullName evidence="10">L,D-transpeptidase family protein</fullName>
    </submittedName>
</protein>
<dbReference type="KEGG" id="bbae:FRD01_13715"/>
<reference evidence="10 11" key="1">
    <citation type="submission" date="2019-08" db="EMBL/GenBank/DDBJ databases">
        <authorList>
            <person name="Liang Q."/>
        </authorList>
    </citation>
    <scope>NUCLEOTIDE SEQUENCE [LARGE SCALE GENOMIC DNA]</scope>
    <source>
        <strain evidence="10 11">V1718</strain>
    </source>
</reference>
<accession>A0A5B8XSZ0</accession>
<dbReference type="OrthoDB" id="9778545at2"/>
<dbReference type="GO" id="GO:0016740">
    <property type="term" value="F:transferase activity"/>
    <property type="evidence" value="ECO:0007669"/>
    <property type="project" value="UniProtKB-KW"/>
</dbReference>
<dbReference type="GO" id="GO:0008360">
    <property type="term" value="P:regulation of cell shape"/>
    <property type="evidence" value="ECO:0007669"/>
    <property type="project" value="UniProtKB-KW"/>
</dbReference>
<feature type="compositionally biased region" description="Low complexity" evidence="6">
    <location>
        <begin position="581"/>
        <end position="618"/>
    </location>
</feature>
<feature type="chain" id="PRO_5023066174" evidence="7">
    <location>
        <begin position="23"/>
        <end position="789"/>
    </location>
</feature>
<evidence type="ECO:0000313" key="10">
    <source>
        <dbReference type="EMBL" id="QED28267.1"/>
    </source>
</evidence>
<evidence type="ECO:0000256" key="2">
    <source>
        <dbReference type="ARBA" id="ARBA00022679"/>
    </source>
</evidence>
<keyword evidence="3" id="KW-0133">Cell shape</keyword>
<dbReference type="EMBL" id="CP042467">
    <property type="protein sequence ID" value="QED28267.1"/>
    <property type="molecule type" value="Genomic_DNA"/>
</dbReference>
<dbReference type="InterPro" id="IPR052905">
    <property type="entry name" value="LD-transpeptidase_YkuD-like"/>
</dbReference>
<evidence type="ECO:0000259" key="9">
    <source>
        <dbReference type="Pfam" id="PF03734"/>
    </source>
</evidence>
<feature type="region of interest" description="Disordered" evidence="6">
    <location>
        <begin position="558"/>
        <end position="636"/>
    </location>
</feature>
<evidence type="ECO:0000259" key="8">
    <source>
        <dbReference type="Pfam" id="PF01471"/>
    </source>
</evidence>
<dbReference type="InterPro" id="IPR036366">
    <property type="entry name" value="PGBDSf"/>
</dbReference>
<keyword evidence="4" id="KW-0573">Peptidoglycan synthesis</keyword>
<evidence type="ECO:0000256" key="5">
    <source>
        <dbReference type="ARBA" id="ARBA00023316"/>
    </source>
</evidence>
<gene>
    <name evidence="10" type="ORF">FRD01_13715</name>
</gene>
<evidence type="ECO:0000256" key="3">
    <source>
        <dbReference type="ARBA" id="ARBA00022960"/>
    </source>
</evidence>
<dbReference type="InterPro" id="IPR005490">
    <property type="entry name" value="LD_TPept_cat_dom"/>
</dbReference>